<sequence precursor="true">MKYSLQEWLFTLLPRCVLLIFALIPIHLHAQLVPSEPKTFEWMEPHPQFKIAHSDNYVEYKRHGKVVYRTIERTTNVSMPSHPGKASAPVVTHHIEFIVNGEVIASVDLEKGDAMSWTLNSGAGLQFDSGYATPDKGTRFFQVCVPKFDYFEYVEISGSEAKSKPQSDSDYIKQKEAFIKMTDVGAIKPPYFVRPY</sequence>
<dbReference type="Proteomes" id="UP000005824">
    <property type="component" value="Unassembled WGS sequence"/>
</dbReference>
<evidence type="ECO:0000313" key="1">
    <source>
        <dbReference type="EMBL" id="EDY19793.1"/>
    </source>
</evidence>
<dbReference type="EMBL" id="ABVL01000006">
    <property type="protein sequence ID" value="EDY19793.1"/>
    <property type="molecule type" value="Genomic_DNA"/>
</dbReference>
<dbReference type="RefSeq" id="WP_006979707.1">
    <property type="nucleotide sequence ID" value="NZ_ABVL01000006.1"/>
</dbReference>
<proteinExistence type="predicted"/>
<dbReference type="AlphaFoldDB" id="B4D1A1"/>
<evidence type="ECO:0000313" key="2">
    <source>
        <dbReference type="Proteomes" id="UP000005824"/>
    </source>
</evidence>
<organism evidence="1 2">
    <name type="scientific">Chthoniobacter flavus Ellin428</name>
    <dbReference type="NCBI Taxonomy" id="497964"/>
    <lineage>
        <taxon>Bacteria</taxon>
        <taxon>Pseudomonadati</taxon>
        <taxon>Verrucomicrobiota</taxon>
        <taxon>Spartobacteria</taxon>
        <taxon>Chthoniobacterales</taxon>
        <taxon>Chthoniobacteraceae</taxon>
        <taxon>Chthoniobacter</taxon>
    </lineage>
</organism>
<reference evidence="1 2" key="1">
    <citation type="journal article" date="2011" name="J. Bacteriol.">
        <title>Genome sequence of Chthoniobacter flavus Ellin428, an aerobic heterotrophic soil bacterium.</title>
        <authorList>
            <person name="Kant R."/>
            <person name="van Passel M.W."/>
            <person name="Palva A."/>
            <person name="Lucas S."/>
            <person name="Lapidus A."/>
            <person name="Glavina Del Rio T."/>
            <person name="Dalin E."/>
            <person name="Tice H."/>
            <person name="Bruce D."/>
            <person name="Goodwin L."/>
            <person name="Pitluck S."/>
            <person name="Larimer F.W."/>
            <person name="Land M.L."/>
            <person name="Hauser L."/>
            <person name="Sangwan P."/>
            <person name="de Vos W.M."/>
            <person name="Janssen P.H."/>
            <person name="Smidt H."/>
        </authorList>
    </citation>
    <scope>NUCLEOTIDE SEQUENCE [LARGE SCALE GENOMIC DNA]</scope>
    <source>
        <strain evidence="1 2">Ellin428</strain>
    </source>
</reference>
<gene>
    <name evidence="1" type="ORF">CfE428DRAFT_2382</name>
</gene>
<comment type="caution">
    <text evidence="1">The sequence shown here is derived from an EMBL/GenBank/DDBJ whole genome shotgun (WGS) entry which is preliminary data.</text>
</comment>
<accession>B4D1A1</accession>
<name>B4D1A1_9BACT</name>
<dbReference type="InParanoid" id="B4D1A1"/>
<protein>
    <submittedName>
        <fullName evidence="1">Uncharacterized protein</fullName>
    </submittedName>
</protein>
<dbReference type="STRING" id="497964.CfE428DRAFT_2382"/>
<keyword evidence="2" id="KW-1185">Reference proteome</keyword>